<evidence type="ECO:0000256" key="1">
    <source>
        <dbReference type="ARBA" id="ARBA00006484"/>
    </source>
</evidence>
<dbReference type="SUPFAM" id="SSF51735">
    <property type="entry name" value="NAD(P)-binding Rossmann-fold domains"/>
    <property type="match status" value="1"/>
</dbReference>
<gene>
    <name evidence="7" type="ORF">DNK34_08280</name>
    <name evidence="6" type="ORF">DNK44_23600</name>
</gene>
<evidence type="ECO:0000313" key="7">
    <source>
        <dbReference type="EMBL" id="TBV07691.1"/>
    </source>
</evidence>
<evidence type="ECO:0000256" key="3">
    <source>
        <dbReference type="ARBA" id="ARBA00023002"/>
    </source>
</evidence>
<reference evidence="8 9" key="1">
    <citation type="submission" date="2018-06" db="EMBL/GenBank/DDBJ databases">
        <title>Three novel Pseudomonas species isolated from symptomatic oak.</title>
        <authorList>
            <person name="Bueno-Gonzalez V."/>
            <person name="Brady C."/>
        </authorList>
    </citation>
    <scope>NUCLEOTIDE SEQUENCE [LARGE SCALE GENOMIC DNA]</scope>
    <source>
        <strain evidence="7 8">P26B</strain>
        <strain evidence="6 9">P6B</strain>
    </source>
</reference>
<dbReference type="PRINTS" id="PR00081">
    <property type="entry name" value="GDHRDH"/>
</dbReference>
<dbReference type="GO" id="GO:0016491">
    <property type="term" value="F:oxidoreductase activity"/>
    <property type="evidence" value="ECO:0007669"/>
    <property type="project" value="UniProtKB-KW"/>
</dbReference>
<dbReference type="Proteomes" id="UP000291334">
    <property type="component" value="Unassembled WGS sequence"/>
</dbReference>
<comment type="similarity">
    <text evidence="1 5">Belongs to the short-chain dehydrogenases/reductases (SDR) family.</text>
</comment>
<keyword evidence="8" id="KW-1185">Reference proteome</keyword>
<dbReference type="InterPro" id="IPR036291">
    <property type="entry name" value="NAD(P)-bd_dom_sf"/>
</dbReference>
<evidence type="ECO:0000313" key="6">
    <source>
        <dbReference type="EMBL" id="TBU86255.1"/>
    </source>
</evidence>
<sequence>MYIDLSTKTALVTASTGGIGLAIARGLAASGARVVLNGRSQSSIERARTRLLHEVADARIEGVAADLSDAAGADRLLQGLAAIGDIDILVNNAGIYEPGDFFETGDAVWERHWQTNVLSGVRLSRALLPGLVERGWGRVVFISSESARNIPADMIHYGVSKTALLALSRGLAKRVAGSGVTVNAVLPGPTVSDGFVAMLEGEAERSGKSIDELGREFVLSHRPSSVIQRPATVEEVANLVVYVASPQASATSGAALRVDGGVVDDIL</sequence>
<protein>
    <submittedName>
        <fullName evidence="6">Oxidoreductase</fullName>
    </submittedName>
</protein>
<evidence type="ECO:0000313" key="9">
    <source>
        <dbReference type="Proteomes" id="UP000293172"/>
    </source>
</evidence>
<accession>A0A4Q9QTE7</accession>
<evidence type="ECO:0000256" key="4">
    <source>
        <dbReference type="ARBA" id="ARBA00023027"/>
    </source>
</evidence>
<evidence type="ECO:0000256" key="5">
    <source>
        <dbReference type="RuleBase" id="RU000363"/>
    </source>
</evidence>
<dbReference type="InterPro" id="IPR002347">
    <property type="entry name" value="SDR_fam"/>
</dbReference>
<keyword evidence="2" id="KW-0058">Aromatic hydrocarbons catabolism</keyword>
<dbReference type="PROSITE" id="PS00061">
    <property type="entry name" value="ADH_SHORT"/>
    <property type="match status" value="1"/>
</dbReference>
<dbReference type="Gene3D" id="3.40.50.720">
    <property type="entry name" value="NAD(P)-binding Rossmann-like Domain"/>
    <property type="match status" value="1"/>
</dbReference>
<evidence type="ECO:0000256" key="2">
    <source>
        <dbReference type="ARBA" id="ARBA00022797"/>
    </source>
</evidence>
<keyword evidence="3" id="KW-0560">Oxidoreductase</keyword>
<dbReference type="Pfam" id="PF00106">
    <property type="entry name" value="adh_short"/>
    <property type="match status" value="1"/>
</dbReference>
<keyword evidence="4" id="KW-0520">NAD</keyword>
<name>A0A4Q9QTE7_9GAMM</name>
<proteinExistence type="inferred from homology"/>
<dbReference type="RefSeq" id="WP_131173202.1">
    <property type="nucleotide sequence ID" value="NZ_QJUL01000054.1"/>
</dbReference>
<dbReference type="OrthoDB" id="9793325at2"/>
<dbReference type="PANTHER" id="PTHR43943:SF17">
    <property type="entry name" value="3-PHENYLPROPIONATE-DIHYDRODIOL_CINNAMIC ACID-DIHYDRODIOL DEHYDROGENASE"/>
    <property type="match status" value="1"/>
</dbReference>
<dbReference type="EMBL" id="QJUM01000007">
    <property type="protein sequence ID" value="TBV07691.1"/>
    <property type="molecule type" value="Genomic_DNA"/>
</dbReference>
<dbReference type="AlphaFoldDB" id="A0A4Q9QTE7"/>
<dbReference type="FunFam" id="3.40.50.720:FF:000084">
    <property type="entry name" value="Short-chain dehydrogenase reductase"/>
    <property type="match status" value="1"/>
</dbReference>
<dbReference type="Proteomes" id="UP000293172">
    <property type="component" value="Unassembled WGS sequence"/>
</dbReference>
<comment type="caution">
    <text evidence="6">The sequence shown here is derived from an EMBL/GenBank/DDBJ whole genome shotgun (WGS) entry which is preliminary data.</text>
</comment>
<dbReference type="PRINTS" id="PR00080">
    <property type="entry name" value="SDRFAMILY"/>
</dbReference>
<organism evidence="6 9">
    <name type="scientific">Phytopseudomonas dryadis</name>
    <dbReference type="NCBI Taxonomy" id="2487520"/>
    <lineage>
        <taxon>Bacteria</taxon>
        <taxon>Pseudomonadati</taxon>
        <taxon>Pseudomonadota</taxon>
        <taxon>Gammaproteobacteria</taxon>
        <taxon>Pseudomonadales</taxon>
        <taxon>Pseudomonadaceae</taxon>
        <taxon>Phytopseudomonas</taxon>
    </lineage>
</organism>
<dbReference type="InterPro" id="IPR020904">
    <property type="entry name" value="Sc_DH/Rdtase_CS"/>
</dbReference>
<evidence type="ECO:0000313" key="8">
    <source>
        <dbReference type="Proteomes" id="UP000291334"/>
    </source>
</evidence>
<dbReference type="PANTHER" id="PTHR43943">
    <property type="entry name" value="DEHYDROGENASE/REDUCTASE (SDR FAMILY) MEMBER 4"/>
    <property type="match status" value="1"/>
</dbReference>
<dbReference type="EMBL" id="QJUL01000054">
    <property type="protein sequence ID" value="TBU86255.1"/>
    <property type="molecule type" value="Genomic_DNA"/>
</dbReference>